<accession>A0A2G8JV16</accession>
<keyword evidence="1" id="KW-0343">GTPase activation</keyword>
<dbReference type="PROSITE" id="PS00479">
    <property type="entry name" value="ZF_DAG_PE_1"/>
    <property type="match status" value="1"/>
</dbReference>
<dbReference type="InterPro" id="IPR000980">
    <property type="entry name" value="SH2"/>
</dbReference>
<dbReference type="OrthoDB" id="3196451at2759"/>
<dbReference type="Gene3D" id="3.30.60.20">
    <property type="match status" value="1"/>
</dbReference>
<evidence type="ECO:0000259" key="8">
    <source>
        <dbReference type="PROSITE" id="PS50238"/>
    </source>
</evidence>
<dbReference type="PROSITE" id="PS50001">
    <property type="entry name" value="SH2"/>
    <property type="match status" value="1"/>
</dbReference>
<evidence type="ECO:0000313" key="9">
    <source>
        <dbReference type="EMBL" id="PIK39606.1"/>
    </source>
</evidence>
<dbReference type="Proteomes" id="UP000230750">
    <property type="component" value="Unassembled WGS sequence"/>
</dbReference>
<evidence type="ECO:0000313" key="10">
    <source>
        <dbReference type="Proteomes" id="UP000230750"/>
    </source>
</evidence>
<dbReference type="GO" id="GO:0007165">
    <property type="term" value="P:signal transduction"/>
    <property type="evidence" value="ECO:0007669"/>
    <property type="project" value="InterPro"/>
</dbReference>
<dbReference type="PRINTS" id="PR00008">
    <property type="entry name" value="DAGPEDOMAIN"/>
</dbReference>
<protein>
    <submittedName>
        <fullName evidence="9">Putative beta-chimaerin isoform X2</fullName>
    </submittedName>
</protein>
<keyword evidence="3" id="KW-0862">Zinc</keyword>
<feature type="domain" description="Phorbol-ester/DAG-type" evidence="7">
    <location>
        <begin position="389"/>
        <end position="439"/>
    </location>
</feature>
<dbReference type="InterPro" id="IPR008936">
    <property type="entry name" value="Rho_GTPase_activation_prot"/>
</dbReference>
<dbReference type="Gene3D" id="1.10.555.10">
    <property type="entry name" value="Rho GTPase activation protein"/>
    <property type="match status" value="1"/>
</dbReference>
<dbReference type="Gene3D" id="3.30.505.10">
    <property type="entry name" value="SH2 domain"/>
    <property type="match status" value="1"/>
</dbReference>
<dbReference type="GO" id="GO:0005096">
    <property type="term" value="F:GTPase activator activity"/>
    <property type="evidence" value="ECO:0007669"/>
    <property type="project" value="UniProtKB-KW"/>
</dbReference>
<dbReference type="InterPro" id="IPR002219">
    <property type="entry name" value="PKC_DAG/PE"/>
</dbReference>
<dbReference type="CDD" id="cd20806">
    <property type="entry name" value="C1_CHN"/>
    <property type="match status" value="1"/>
</dbReference>
<dbReference type="PANTHER" id="PTHR46075">
    <property type="entry name" value="CHIMERIN FAMILY MEMBER"/>
    <property type="match status" value="1"/>
</dbReference>
<dbReference type="Pfam" id="PF00130">
    <property type="entry name" value="C1_1"/>
    <property type="match status" value="1"/>
</dbReference>
<dbReference type="Pfam" id="PF00620">
    <property type="entry name" value="RhoGAP"/>
    <property type="match status" value="1"/>
</dbReference>
<dbReference type="AlphaFoldDB" id="A0A2G8JV16"/>
<evidence type="ECO:0000259" key="7">
    <source>
        <dbReference type="PROSITE" id="PS50081"/>
    </source>
</evidence>
<dbReference type="SUPFAM" id="SSF55550">
    <property type="entry name" value="SH2 domain"/>
    <property type="match status" value="1"/>
</dbReference>
<comment type="caution">
    <text evidence="9">The sequence shown here is derived from an EMBL/GenBank/DDBJ whole genome shotgun (WGS) entry which is preliminary data.</text>
</comment>
<dbReference type="PROSITE" id="PS50238">
    <property type="entry name" value="RHOGAP"/>
    <property type="match status" value="1"/>
</dbReference>
<dbReference type="STRING" id="307972.A0A2G8JV16"/>
<proteinExistence type="predicted"/>
<organism evidence="9 10">
    <name type="scientific">Stichopus japonicus</name>
    <name type="common">Sea cucumber</name>
    <dbReference type="NCBI Taxonomy" id="307972"/>
    <lineage>
        <taxon>Eukaryota</taxon>
        <taxon>Metazoa</taxon>
        <taxon>Echinodermata</taxon>
        <taxon>Eleutherozoa</taxon>
        <taxon>Echinozoa</taxon>
        <taxon>Holothuroidea</taxon>
        <taxon>Aspidochirotacea</taxon>
        <taxon>Aspidochirotida</taxon>
        <taxon>Stichopodidae</taxon>
        <taxon>Apostichopus</taxon>
    </lineage>
</organism>
<feature type="domain" description="SH2" evidence="6">
    <location>
        <begin position="240"/>
        <end position="310"/>
    </location>
</feature>
<gene>
    <name evidence="9" type="ORF">BSL78_23556</name>
</gene>
<dbReference type="PANTHER" id="PTHR46075:SF2">
    <property type="entry name" value="RHO GTPASE ACTIVATING PROTEIN AT 5A, ISOFORM A"/>
    <property type="match status" value="1"/>
</dbReference>
<evidence type="ECO:0000256" key="5">
    <source>
        <dbReference type="SAM" id="MobiDB-lite"/>
    </source>
</evidence>
<dbReference type="SUPFAM" id="SSF57889">
    <property type="entry name" value="Cysteine-rich domain"/>
    <property type="match status" value="1"/>
</dbReference>
<feature type="region of interest" description="Disordered" evidence="5">
    <location>
        <begin position="77"/>
        <end position="96"/>
    </location>
</feature>
<keyword evidence="2" id="KW-0479">Metal-binding</keyword>
<dbReference type="EMBL" id="MRZV01001221">
    <property type="protein sequence ID" value="PIK39606.1"/>
    <property type="molecule type" value="Genomic_DNA"/>
</dbReference>
<reference evidence="9 10" key="1">
    <citation type="journal article" date="2017" name="PLoS Biol.">
        <title>The sea cucumber genome provides insights into morphological evolution and visceral regeneration.</title>
        <authorList>
            <person name="Zhang X."/>
            <person name="Sun L."/>
            <person name="Yuan J."/>
            <person name="Sun Y."/>
            <person name="Gao Y."/>
            <person name="Zhang L."/>
            <person name="Li S."/>
            <person name="Dai H."/>
            <person name="Hamel J.F."/>
            <person name="Liu C."/>
            <person name="Yu Y."/>
            <person name="Liu S."/>
            <person name="Lin W."/>
            <person name="Guo K."/>
            <person name="Jin S."/>
            <person name="Xu P."/>
            <person name="Storey K.B."/>
            <person name="Huan P."/>
            <person name="Zhang T."/>
            <person name="Zhou Y."/>
            <person name="Zhang J."/>
            <person name="Lin C."/>
            <person name="Li X."/>
            <person name="Xing L."/>
            <person name="Huo D."/>
            <person name="Sun M."/>
            <person name="Wang L."/>
            <person name="Mercier A."/>
            <person name="Li F."/>
            <person name="Yang H."/>
            <person name="Xiang J."/>
        </authorList>
    </citation>
    <scope>NUCLEOTIDE SEQUENCE [LARGE SCALE GENOMIC DNA]</scope>
    <source>
        <strain evidence="9">Shaxun</strain>
        <tissue evidence="9">Muscle</tissue>
    </source>
</reference>
<dbReference type="SMART" id="SM00324">
    <property type="entry name" value="RhoGAP"/>
    <property type="match status" value="1"/>
</dbReference>
<dbReference type="SMART" id="SM00252">
    <property type="entry name" value="SH2"/>
    <property type="match status" value="1"/>
</dbReference>
<dbReference type="PROSITE" id="PS50081">
    <property type="entry name" value="ZF_DAG_PE_2"/>
    <property type="match status" value="1"/>
</dbReference>
<dbReference type="FunFam" id="3.30.505.10:FF:000019">
    <property type="entry name" value="Chimaerin"/>
    <property type="match status" value="1"/>
</dbReference>
<evidence type="ECO:0000256" key="3">
    <source>
        <dbReference type="ARBA" id="ARBA00022833"/>
    </source>
</evidence>
<evidence type="ECO:0000256" key="4">
    <source>
        <dbReference type="PROSITE-ProRule" id="PRU00191"/>
    </source>
</evidence>
<feature type="domain" description="Rho-GAP" evidence="8">
    <location>
        <begin position="452"/>
        <end position="590"/>
    </location>
</feature>
<dbReference type="InterPro" id="IPR020454">
    <property type="entry name" value="DAG/PE-bd"/>
</dbReference>
<evidence type="ECO:0000259" key="6">
    <source>
        <dbReference type="PROSITE" id="PS50001"/>
    </source>
</evidence>
<keyword evidence="4" id="KW-0727">SH2 domain</keyword>
<evidence type="ECO:0000256" key="1">
    <source>
        <dbReference type="ARBA" id="ARBA00022468"/>
    </source>
</evidence>
<sequence length="590" mass="67862">MDLYRPLQQIRNVPVIKVTGPSDEIFPSYECVQVRSRELERPTNLPNIVERKVIPYNSKRDKISPLKETSFLNFVPERPKEERQLQSRQTLATSPPEEGLELQVKLDILTRKHCVDIILPHQRRKRHSSVSSALKCEKPDLLKSLPESLDSESLPEITENEVYSPLPSYSPDTLDIFLMNDRSRSSSFSYFGELKNFVKKGKKNPKRKDVLYHLQNQAPKPKRIICEYVEAGKPPHYGREFHGPISRDTADWLLTNDGEGSYLVRESLRARGSYTLGLRCNHSTKNFRLFFDGKHYVADKRFDTLHDLVEDGLITMYVEANAADYINAMVAEPIYDKHSKFSTVIENERNMSMERHDHHVFDDPDTGHDHHPLVITETANVEASTYEKAHNFKVHSFVGLNWCEYCGNFMWGLKNQGVKCSDCGLGIHKQCSKQMPKDCTPNMRLLKRIYGVDLTTLVKAQNTMRPVVIDKCIEELETRGLDQEGLYRIPGMQDDVDRVRGRFDMDGSHAKISKKDFPDINAISGALKLYLRQLPIPLVPFDIFGAFMDAVQNQDDNMRIDALHEAIVQLHETKPAHFHTLKHMVAHLNR</sequence>
<dbReference type="InterPro" id="IPR036860">
    <property type="entry name" value="SH2_dom_sf"/>
</dbReference>
<dbReference type="SUPFAM" id="SSF48350">
    <property type="entry name" value="GTPase activation domain, GAP"/>
    <property type="match status" value="1"/>
</dbReference>
<dbReference type="GO" id="GO:0046872">
    <property type="term" value="F:metal ion binding"/>
    <property type="evidence" value="ECO:0007669"/>
    <property type="project" value="UniProtKB-KW"/>
</dbReference>
<dbReference type="SMART" id="SM00109">
    <property type="entry name" value="C1"/>
    <property type="match status" value="1"/>
</dbReference>
<evidence type="ECO:0000256" key="2">
    <source>
        <dbReference type="ARBA" id="ARBA00022723"/>
    </source>
</evidence>
<keyword evidence="10" id="KW-1185">Reference proteome</keyword>
<name>A0A2G8JV16_STIJA</name>
<dbReference type="InterPro" id="IPR000198">
    <property type="entry name" value="RhoGAP_dom"/>
</dbReference>
<dbReference type="InterPro" id="IPR051854">
    <property type="entry name" value="Rho-type_GAP"/>
</dbReference>
<dbReference type="FunFam" id="3.30.60.20:FF:000025">
    <property type="entry name" value="Chimaerin"/>
    <property type="match status" value="1"/>
</dbReference>
<dbReference type="Pfam" id="PF00017">
    <property type="entry name" value="SH2"/>
    <property type="match status" value="1"/>
</dbReference>
<dbReference type="InterPro" id="IPR046349">
    <property type="entry name" value="C1-like_sf"/>
</dbReference>